<dbReference type="Proteomes" id="UP001151699">
    <property type="component" value="Chromosome C"/>
</dbReference>
<evidence type="ECO:0000259" key="9">
    <source>
        <dbReference type="PROSITE" id="PS50240"/>
    </source>
</evidence>
<feature type="signal peptide" evidence="8">
    <location>
        <begin position="1"/>
        <end position="16"/>
    </location>
</feature>
<keyword evidence="1 7" id="KW-0645">Protease</keyword>
<dbReference type="GO" id="GO:0004252">
    <property type="term" value="F:serine-type endopeptidase activity"/>
    <property type="evidence" value="ECO:0007669"/>
    <property type="project" value="InterPro"/>
</dbReference>
<protein>
    <submittedName>
        <fullName evidence="10">Collagenase</fullName>
    </submittedName>
</protein>
<accession>A0A9Q0RWT6</accession>
<dbReference type="Pfam" id="PF00089">
    <property type="entry name" value="Trypsin"/>
    <property type="match status" value="1"/>
</dbReference>
<dbReference type="InterPro" id="IPR050430">
    <property type="entry name" value="Peptidase_S1"/>
</dbReference>
<dbReference type="PANTHER" id="PTHR24276:SF98">
    <property type="entry name" value="FI18310P1-RELATED"/>
    <property type="match status" value="1"/>
</dbReference>
<evidence type="ECO:0000256" key="4">
    <source>
        <dbReference type="ARBA" id="ARBA00022825"/>
    </source>
</evidence>
<evidence type="ECO:0000256" key="2">
    <source>
        <dbReference type="ARBA" id="ARBA00022757"/>
    </source>
</evidence>
<dbReference type="GO" id="GO:0007586">
    <property type="term" value="P:digestion"/>
    <property type="evidence" value="ECO:0007669"/>
    <property type="project" value="UniProtKB-KW"/>
</dbReference>
<comment type="similarity">
    <text evidence="6">Belongs to the peptidase S1 family. CLIP subfamily.</text>
</comment>
<dbReference type="SMART" id="SM00020">
    <property type="entry name" value="Tryp_SPc"/>
    <property type="match status" value="1"/>
</dbReference>
<name>A0A9Q0RWT6_9DIPT</name>
<evidence type="ECO:0000256" key="5">
    <source>
        <dbReference type="ARBA" id="ARBA00023157"/>
    </source>
</evidence>
<evidence type="ECO:0000256" key="8">
    <source>
        <dbReference type="SAM" id="SignalP"/>
    </source>
</evidence>
<keyword evidence="2" id="KW-0222">Digestion</keyword>
<dbReference type="InterPro" id="IPR018114">
    <property type="entry name" value="TRYPSIN_HIS"/>
</dbReference>
<evidence type="ECO:0000256" key="7">
    <source>
        <dbReference type="RuleBase" id="RU363034"/>
    </source>
</evidence>
<evidence type="ECO:0000313" key="11">
    <source>
        <dbReference type="Proteomes" id="UP001151699"/>
    </source>
</evidence>
<evidence type="ECO:0000256" key="6">
    <source>
        <dbReference type="ARBA" id="ARBA00024195"/>
    </source>
</evidence>
<dbReference type="InterPro" id="IPR001314">
    <property type="entry name" value="Peptidase_S1A"/>
</dbReference>
<comment type="caution">
    <text evidence="10">The sequence shown here is derived from an EMBL/GenBank/DDBJ whole genome shotgun (WGS) entry which is preliminary data.</text>
</comment>
<organism evidence="10 11">
    <name type="scientific">Pseudolycoriella hygida</name>
    <dbReference type="NCBI Taxonomy" id="35572"/>
    <lineage>
        <taxon>Eukaryota</taxon>
        <taxon>Metazoa</taxon>
        <taxon>Ecdysozoa</taxon>
        <taxon>Arthropoda</taxon>
        <taxon>Hexapoda</taxon>
        <taxon>Insecta</taxon>
        <taxon>Pterygota</taxon>
        <taxon>Neoptera</taxon>
        <taxon>Endopterygota</taxon>
        <taxon>Diptera</taxon>
        <taxon>Nematocera</taxon>
        <taxon>Sciaroidea</taxon>
        <taxon>Sciaridae</taxon>
        <taxon>Pseudolycoriella</taxon>
    </lineage>
</organism>
<dbReference type="PROSITE" id="PS50240">
    <property type="entry name" value="TRYPSIN_DOM"/>
    <property type="match status" value="1"/>
</dbReference>
<dbReference type="InterPro" id="IPR033116">
    <property type="entry name" value="TRYPSIN_SER"/>
</dbReference>
<dbReference type="InterPro" id="IPR043504">
    <property type="entry name" value="Peptidase_S1_PA_chymotrypsin"/>
</dbReference>
<feature type="domain" description="Peptidase S1" evidence="9">
    <location>
        <begin position="39"/>
        <end position="275"/>
    </location>
</feature>
<dbReference type="PANTHER" id="PTHR24276">
    <property type="entry name" value="POLYSERASE-RELATED"/>
    <property type="match status" value="1"/>
</dbReference>
<dbReference type="PROSITE" id="PS00135">
    <property type="entry name" value="TRYPSIN_SER"/>
    <property type="match status" value="1"/>
</dbReference>
<dbReference type="PRINTS" id="PR00722">
    <property type="entry name" value="CHYMOTRYPSIN"/>
</dbReference>
<dbReference type="OrthoDB" id="5597713at2759"/>
<proteinExistence type="inferred from homology"/>
<sequence length="280" mass="30594">MSVLVWFVSLLAFVSARTWPDVPVTHSIPEAAPTVQQRIVNGSSASVHQFPWFVSIRSQARNGLQSICGGSLISTEWVLTAAHCTHNYVSYNLGFGSNNLNSPLKSMTSTEAIEHLRYNPDTLNYDISVIKLPEHIVYSTQIYAVRLPTLNQARQGQFHTTKARVCGYGRTGDGTQSLSTELNWVDKRIITNDQCTRSYGPTIVQPSTLCTLGWDNNSQSTCNGDSGGPLLIDEGGLWTQIGIVSFVSNQGCASGHPAGYVRTTSFLNWISINTGIAIRP</sequence>
<dbReference type="CDD" id="cd00190">
    <property type="entry name" value="Tryp_SPc"/>
    <property type="match status" value="1"/>
</dbReference>
<dbReference type="InterPro" id="IPR001254">
    <property type="entry name" value="Trypsin_dom"/>
</dbReference>
<feature type="chain" id="PRO_5040197022" evidence="8">
    <location>
        <begin position="17"/>
        <end position="280"/>
    </location>
</feature>
<dbReference type="AlphaFoldDB" id="A0A9Q0RWT6"/>
<reference evidence="10" key="1">
    <citation type="submission" date="2022-07" db="EMBL/GenBank/DDBJ databases">
        <authorList>
            <person name="Trinca V."/>
            <person name="Uliana J.V.C."/>
            <person name="Torres T.T."/>
            <person name="Ward R.J."/>
            <person name="Monesi N."/>
        </authorList>
    </citation>
    <scope>NUCLEOTIDE SEQUENCE</scope>
    <source>
        <strain evidence="10">HSMRA1968</strain>
        <tissue evidence="10">Whole embryos</tissue>
    </source>
</reference>
<dbReference type="FunFam" id="2.40.10.10:FF:000068">
    <property type="entry name" value="transmembrane protease serine 2"/>
    <property type="match status" value="1"/>
</dbReference>
<dbReference type="PROSITE" id="PS00134">
    <property type="entry name" value="TRYPSIN_HIS"/>
    <property type="match status" value="1"/>
</dbReference>
<keyword evidence="4 7" id="KW-0720">Serine protease</keyword>
<dbReference type="Gene3D" id="2.40.10.10">
    <property type="entry name" value="Trypsin-like serine proteases"/>
    <property type="match status" value="1"/>
</dbReference>
<evidence type="ECO:0000256" key="3">
    <source>
        <dbReference type="ARBA" id="ARBA00022801"/>
    </source>
</evidence>
<evidence type="ECO:0000256" key="1">
    <source>
        <dbReference type="ARBA" id="ARBA00022670"/>
    </source>
</evidence>
<gene>
    <name evidence="10" type="primary">COGS_4</name>
    <name evidence="10" type="ORF">Bhyg_13787</name>
</gene>
<dbReference type="SUPFAM" id="SSF50494">
    <property type="entry name" value="Trypsin-like serine proteases"/>
    <property type="match status" value="1"/>
</dbReference>
<keyword evidence="5" id="KW-1015">Disulfide bond</keyword>
<evidence type="ECO:0000313" key="10">
    <source>
        <dbReference type="EMBL" id="KAJ6635203.1"/>
    </source>
</evidence>
<keyword evidence="8" id="KW-0732">Signal</keyword>
<keyword evidence="11" id="KW-1185">Reference proteome</keyword>
<dbReference type="GO" id="GO:0006508">
    <property type="term" value="P:proteolysis"/>
    <property type="evidence" value="ECO:0007669"/>
    <property type="project" value="UniProtKB-KW"/>
</dbReference>
<keyword evidence="3 7" id="KW-0378">Hydrolase</keyword>
<dbReference type="InterPro" id="IPR009003">
    <property type="entry name" value="Peptidase_S1_PA"/>
</dbReference>
<dbReference type="EMBL" id="WJQU01000004">
    <property type="protein sequence ID" value="KAJ6635203.1"/>
    <property type="molecule type" value="Genomic_DNA"/>
</dbReference>